<feature type="compositionally biased region" description="Polar residues" evidence="1">
    <location>
        <begin position="32"/>
        <end position="57"/>
    </location>
</feature>
<reference evidence="3" key="1">
    <citation type="submission" date="2021-10" db="EMBL/GenBank/DDBJ databases">
        <title>Novel species in genus Arthrobacter.</title>
        <authorList>
            <person name="Liu Y."/>
        </authorList>
    </citation>
    <scope>NUCLEOTIDE SEQUENCE</scope>
    <source>
        <strain evidence="5">zg-Y462</strain>
        <strain evidence="3">Zg-Y462</strain>
    </source>
</reference>
<accession>A0A9X1M8V9</accession>
<protein>
    <recommendedName>
        <fullName evidence="7">Lipoprotein</fullName>
    </recommendedName>
</protein>
<organism evidence="3 6">
    <name type="scientific">Arthrobacter zhangbolii</name>
    <dbReference type="NCBI Taxonomy" id="2886936"/>
    <lineage>
        <taxon>Bacteria</taxon>
        <taxon>Bacillati</taxon>
        <taxon>Actinomycetota</taxon>
        <taxon>Actinomycetes</taxon>
        <taxon>Micrococcales</taxon>
        <taxon>Micrococcaceae</taxon>
        <taxon>Arthrobacter</taxon>
    </lineage>
</organism>
<evidence type="ECO:0000313" key="6">
    <source>
        <dbReference type="Proteomes" id="UP001155145"/>
    </source>
</evidence>
<feature type="signal peptide" evidence="2">
    <location>
        <begin position="1"/>
        <end position="25"/>
    </location>
</feature>
<evidence type="ECO:0000313" key="5">
    <source>
        <dbReference type="Proteomes" id="UP000829758"/>
    </source>
</evidence>
<proteinExistence type="predicted"/>
<feature type="region of interest" description="Disordered" evidence="1">
    <location>
        <begin position="151"/>
        <end position="171"/>
    </location>
</feature>
<dbReference type="EMBL" id="JAJFZT010000006">
    <property type="protein sequence ID" value="MCC3272987.1"/>
    <property type="molecule type" value="Genomic_DNA"/>
</dbReference>
<name>A0A9X1M8V9_9MICC</name>
<dbReference type="RefSeq" id="WP_227928931.1">
    <property type="nucleotide sequence ID" value="NZ_CP094984.1"/>
</dbReference>
<evidence type="ECO:0008006" key="7">
    <source>
        <dbReference type="Google" id="ProtNLM"/>
    </source>
</evidence>
<feature type="chain" id="PRO_5040794272" description="Lipoprotein" evidence="2">
    <location>
        <begin position="26"/>
        <end position="225"/>
    </location>
</feature>
<dbReference type="Proteomes" id="UP001155145">
    <property type="component" value="Unassembled WGS sequence"/>
</dbReference>
<sequence>MARKASLWATGWAVLALGVAGCAGGSGDSSGENTTGPASGTPSAVSSCDTVSPNSPGEQDCQAAGIPGETVSPDRCGGDATPGPDGLIEGTFGSYCDGAVASTYNTAQIPDDAEAILTVSETEADTTVKLQAQGFQPDTGYTGRLHQKACGASASDAGEEEVDPQDAGSGGLVLDFTTDPSGNATVSSTVPWTVPDNGDGESLLIYEVTGNNGMGEAAGCVNLGR</sequence>
<dbReference type="AlphaFoldDB" id="A0A9X1M8V9"/>
<evidence type="ECO:0000313" key="3">
    <source>
        <dbReference type="EMBL" id="MCC3272987.1"/>
    </source>
</evidence>
<keyword evidence="5" id="KW-1185">Reference proteome</keyword>
<dbReference type="PROSITE" id="PS51257">
    <property type="entry name" value="PROKAR_LIPOPROTEIN"/>
    <property type="match status" value="1"/>
</dbReference>
<evidence type="ECO:0000256" key="1">
    <source>
        <dbReference type="SAM" id="MobiDB-lite"/>
    </source>
</evidence>
<dbReference type="EMBL" id="CP094984">
    <property type="protein sequence ID" value="UON93035.1"/>
    <property type="molecule type" value="Genomic_DNA"/>
</dbReference>
<feature type="region of interest" description="Disordered" evidence="1">
    <location>
        <begin position="25"/>
        <end position="82"/>
    </location>
</feature>
<evidence type="ECO:0000313" key="4">
    <source>
        <dbReference type="EMBL" id="UON93035.1"/>
    </source>
</evidence>
<gene>
    <name evidence="3" type="ORF">LJ755_09645</name>
    <name evidence="4" type="ORF">MUK71_05270</name>
</gene>
<evidence type="ECO:0000256" key="2">
    <source>
        <dbReference type="SAM" id="SignalP"/>
    </source>
</evidence>
<dbReference type="Proteomes" id="UP000829758">
    <property type="component" value="Chromosome"/>
</dbReference>
<keyword evidence="2" id="KW-0732">Signal</keyword>